<organism evidence="2 3">
    <name type="scientific">Candidatus Kaiserbacteria bacterium RIFCSPHIGHO2_02_FULL_49_16</name>
    <dbReference type="NCBI Taxonomy" id="1798490"/>
    <lineage>
        <taxon>Bacteria</taxon>
        <taxon>Candidatus Kaiseribacteriota</taxon>
    </lineage>
</organism>
<accession>A0A1F6DFK4</accession>
<evidence type="ECO:0000313" key="2">
    <source>
        <dbReference type="EMBL" id="OGG60100.1"/>
    </source>
</evidence>
<keyword evidence="1" id="KW-0472">Membrane</keyword>
<dbReference type="Proteomes" id="UP000178042">
    <property type="component" value="Unassembled WGS sequence"/>
</dbReference>
<dbReference type="EMBL" id="MFLD01000020">
    <property type="protein sequence ID" value="OGG60100.1"/>
    <property type="molecule type" value="Genomic_DNA"/>
</dbReference>
<protein>
    <submittedName>
        <fullName evidence="2">Uncharacterized protein</fullName>
    </submittedName>
</protein>
<name>A0A1F6DFK4_9BACT</name>
<keyword evidence="1" id="KW-1133">Transmembrane helix</keyword>
<sequence length="167" mass="18192">MNKEKIIISLLAIAAAMGTYLIYNQDSKIQMLERIIKSNEAIYTNPGALSSVEFPNKVKSRFSTGEQLAGFLESNIKTVEGTVISIDAGSIKIQAKIVDVKKLASLANVPDEKSLPFLEKTYAIKLPAGFDTKKLQIGNYVAVYSDELVYGTNKLTASSVNVLRASQ</sequence>
<evidence type="ECO:0000256" key="1">
    <source>
        <dbReference type="SAM" id="Phobius"/>
    </source>
</evidence>
<evidence type="ECO:0000313" key="3">
    <source>
        <dbReference type="Proteomes" id="UP000178042"/>
    </source>
</evidence>
<keyword evidence="1" id="KW-0812">Transmembrane</keyword>
<comment type="caution">
    <text evidence="2">The sequence shown here is derived from an EMBL/GenBank/DDBJ whole genome shotgun (WGS) entry which is preliminary data.</text>
</comment>
<feature type="transmembrane region" description="Helical" evidence="1">
    <location>
        <begin position="6"/>
        <end position="23"/>
    </location>
</feature>
<dbReference type="AlphaFoldDB" id="A0A1F6DFK4"/>
<reference evidence="2 3" key="1">
    <citation type="journal article" date="2016" name="Nat. Commun.">
        <title>Thousands of microbial genomes shed light on interconnected biogeochemical processes in an aquifer system.</title>
        <authorList>
            <person name="Anantharaman K."/>
            <person name="Brown C.T."/>
            <person name="Hug L.A."/>
            <person name="Sharon I."/>
            <person name="Castelle C.J."/>
            <person name="Probst A.J."/>
            <person name="Thomas B.C."/>
            <person name="Singh A."/>
            <person name="Wilkins M.J."/>
            <person name="Karaoz U."/>
            <person name="Brodie E.L."/>
            <person name="Williams K.H."/>
            <person name="Hubbard S.S."/>
            <person name="Banfield J.F."/>
        </authorList>
    </citation>
    <scope>NUCLEOTIDE SEQUENCE [LARGE SCALE GENOMIC DNA]</scope>
</reference>
<proteinExistence type="predicted"/>
<gene>
    <name evidence="2" type="ORF">A3C86_00920</name>
</gene>